<keyword evidence="5" id="KW-0732">Signal</keyword>
<dbReference type="AlphaFoldDB" id="A0AA36HJC8"/>
<sequence>MWPSNVIVLSLCGLVAAGDQCNCKSAGLKCFYDSSCPGLGCGAEGHPNCRFCGDSAGQFQACPSKKEIEAAAQATTPKPKPKLKHIEAAAHVTTPQTEHAEKRDKPKMSGDKAIKAKSSHDRCPCWHSTTLRCFYDVGCPGIGCGAHGHDNCRFCGDKAGQFPACPETEMPKPEQPKPKQSKPVKQTDAQPSLDAELGDAVLDTPMTLDVYRCMAAAAVDTHPFEDDDIADLTGALKYVHTEILTEHLQSPIRTTRKYAIDAFTVHRLRIKNPKTVLHTTKALQGEFSQFVTYDFGQATNPAQLPMLAEQGDFVGIAPCTDLHCDVRFPSQRPYSWLSLGNWCPNLTWEKKGTKQKPNPKCLKSQGQTIKGGLCPNGFNSKDFVPGSDPTGEQGCVYTYGTAKVVKLDDVVGITQEKCGKQLCKDWLDFRFNCSNDDYRRQFSLDGKIVPVKYCVEFDIHPACEANCQAEACKNVLSSSAEAYLGLPFWQGRCDARANERRAEMVGFAMGVPGALESHNLVESSALARSCPASKDTSWSCKPLLELGFAGPYCTRTFNGACDRCWIPGTQHGPPGSKPHCPLNILTSSTYTDLAIQPVCKTQAASDGCCLYTDTCEGESDPQSAKISDDGLALVAARKSTEDMEEYLKRAALQSPLFKDLPLSGENLKWAAYFTWSSAPVGMTLDQALAELKLFLESKQQMIRLITTTTTTHALSVSLTTPKPSGPACAEKSVSFAPLDMPGTTMSISSLQQCQDRCAKQKGCLHFSFLEPPAGVVKGSCHLSGFSAAPQVNSLGWISGPPTCWNEVKDKGLLIDKGHTTYVPISFACMTWGSSFSPALDGAYATLEAKDFPSEEDATLECQKRCHQRKECTHFTVQFPYRSCILAGSSANVLSGIVGAISGPARCDNRAMQSFYWEVLPESQKAFWRPTLPQAMNIALAVLAAVGLAAPFLRCSQRLWRRRPSSSARGVGQVGNGEDYDVLLPHGSDSDVPA</sequence>
<gene>
    <name evidence="7" type="ORF">EVOR1521_LOCUS868</name>
</gene>
<evidence type="ECO:0000256" key="3">
    <source>
        <dbReference type="SAM" id="MobiDB-lite"/>
    </source>
</evidence>
<dbReference type="EMBL" id="CAUJNA010000005">
    <property type="protein sequence ID" value="CAJ1370250.1"/>
    <property type="molecule type" value="Genomic_DNA"/>
</dbReference>
<proteinExistence type="predicted"/>
<dbReference type="Gene3D" id="3.50.4.10">
    <property type="entry name" value="Hepatocyte Growth Factor"/>
    <property type="match status" value="2"/>
</dbReference>
<dbReference type="SUPFAM" id="SSF57414">
    <property type="entry name" value="Hairpin loop containing domain-like"/>
    <property type="match status" value="2"/>
</dbReference>
<keyword evidence="1" id="KW-0677">Repeat</keyword>
<keyword evidence="8" id="KW-1185">Reference proteome</keyword>
<dbReference type="GO" id="GO:0006508">
    <property type="term" value="P:proteolysis"/>
    <property type="evidence" value="ECO:0007669"/>
    <property type="project" value="InterPro"/>
</dbReference>
<dbReference type="Pfam" id="PF00024">
    <property type="entry name" value="PAN_1"/>
    <property type="match status" value="1"/>
</dbReference>
<feature type="chain" id="PRO_5041362388" description="Apple domain-containing protein" evidence="5">
    <location>
        <begin position="18"/>
        <end position="993"/>
    </location>
</feature>
<dbReference type="PROSITE" id="PS50948">
    <property type="entry name" value="PAN"/>
    <property type="match status" value="1"/>
</dbReference>
<name>A0AA36HJC8_9DINO</name>
<evidence type="ECO:0000256" key="1">
    <source>
        <dbReference type="ARBA" id="ARBA00022737"/>
    </source>
</evidence>
<feature type="signal peptide" evidence="5">
    <location>
        <begin position="1"/>
        <end position="17"/>
    </location>
</feature>
<reference evidence="7" key="1">
    <citation type="submission" date="2023-08" db="EMBL/GenBank/DDBJ databases">
        <authorList>
            <person name="Chen Y."/>
            <person name="Shah S."/>
            <person name="Dougan E. K."/>
            <person name="Thang M."/>
            <person name="Chan C."/>
        </authorList>
    </citation>
    <scope>NUCLEOTIDE SEQUENCE</scope>
</reference>
<accession>A0AA36HJC8</accession>
<feature type="domain" description="Apple" evidence="6">
    <location>
        <begin position="728"/>
        <end position="803"/>
    </location>
</feature>
<evidence type="ECO:0000256" key="5">
    <source>
        <dbReference type="SAM" id="SignalP"/>
    </source>
</evidence>
<dbReference type="InterPro" id="IPR000177">
    <property type="entry name" value="Apple"/>
</dbReference>
<evidence type="ECO:0000313" key="8">
    <source>
        <dbReference type="Proteomes" id="UP001178507"/>
    </source>
</evidence>
<dbReference type="Proteomes" id="UP001178507">
    <property type="component" value="Unassembled WGS sequence"/>
</dbReference>
<dbReference type="SMART" id="SM00223">
    <property type="entry name" value="APPLE"/>
    <property type="match status" value="2"/>
</dbReference>
<keyword evidence="2" id="KW-1015">Disulfide bond</keyword>
<evidence type="ECO:0000313" key="7">
    <source>
        <dbReference type="EMBL" id="CAJ1370250.1"/>
    </source>
</evidence>
<keyword evidence="4" id="KW-0472">Membrane</keyword>
<dbReference type="InterPro" id="IPR003609">
    <property type="entry name" value="Pan_app"/>
</dbReference>
<evidence type="ECO:0000259" key="6">
    <source>
        <dbReference type="PROSITE" id="PS50948"/>
    </source>
</evidence>
<evidence type="ECO:0000256" key="2">
    <source>
        <dbReference type="ARBA" id="ARBA00023157"/>
    </source>
</evidence>
<evidence type="ECO:0000256" key="4">
    <source>
        <dbReference type="SAM" id="Phobius"/>
    </source>
</evidence>
<keyword evidence="4" id="KW-0812">Transmembrane</keyword>
<feature type="transmembrane region" description="Helical" evidence="4">
    <location>
        <begin position="934"/>
        <end position="952"/>
    </location>
</feature>
<keyword evidence="4" id="KW-1133">Transmembrane helix</keyword>
<protein>
    <recommendedName>
        <fullName evidence="6">Apple domain-containing protein</fullName>
    </recommendedName>
</protein>
<comment type="caution">
    <text evidence="7">The sequence shown here is derived from an EMBL/GenBank/DDBJ whole genome shotgun (WGS) entry which is preliminary data.</text>
</comment>
<organism evidence="7 8">
    <name type="scientific">Effrenium voratum</name>
    <dbReference type="NCBI Taxonomy" id="2562239"/>
    <lineage>
        <taxon>Eukaryota</taxon>
        <taxon>Sar</taxon>
        <taxon>Alveolata</taxon>
        <taxon>Dinophyceae</taxon>
        <taxon>Suessiales</taxon>
        <taxon>Symbiodiniaceae</taxon>
        <taxon>Effrenium</taxon>
    </lineage>
</organism>
<dbReference type="GO" id="GO:0005576">
    <property type="term" value="C:extracellular region"/>
    <property type="evidence" value="ECO:0007669"/>
    <property type="project" value="InterPro"/>
</dbReference>
<feature type="region of interest" description="Disordered" evidence="3">
    <location>
        <begin position="166"/>
        <end position="195"/>
    </location>
</feature>